<dbReference type="PANTHER" id="PTHR43751:SF3">
    <property type="entry name" value="SULFATASE N-TERMINAL DOMAIN-CONTAINING PROTEIN"/>
    <property type="match status" value="1"/>
</dbReference>
<evidence type="ECO:0000313" key="4">
    <source>
        <dbReference type="Proteomes" id="UP000658278"/>
    </source>
</evidence>
<dbReference type="InterPro" id="IPR000917">
    <property type="entry name" value="Sulfatase_N"/>
</dbReference>
<dbReference type="SUPFAM" id="SSF53649">
    <property type="entry name" value="Alkaline phosphatase-like"/>
    <property type="match status" value="1"/>
</dbReference>
<evidence type="ECO:0000256" key="1">
    <source>
        <dbReference type="SAM" id="SignalP"/>
    </source>
</evidence>
<gene>
    <name evidence="3" type="ORF">JIN81_17685</name>
</gene>
<accession>A0A934VHA6</accession>
<dbReference type="InterPro" id="IPR017850">
    <property type="entry name" value="Alkaline_phosphatase_core_sf"/>
</dbReference>
<feature type="chain" id="PRO_5037281163" evidence="1">
    <location>
        <begin position="17"/>
        <end position="511"/>
    </location>
</feature>
<comment type="caution">
    <text evidence="3">The sequence shown here is derived from an EMBL/GenBank/DDBJ whole genome shotgun (WGS) entry which is preliminary data.</text>
</comment>
<proteinExistence type="predicted"/>
<keyword evidence="1" id="KW-0732">Signal</keyword>
<sequence length="511" mass="57589">MIRLLLLTLFSLPLLAEQATPDRPNVVLILADDLGPGMLGHEGQGIVKTPHIDRLASEGISFSNYYGNPYCAPARWSLLTGMHNGRKGSGSHTPGGQLMKFDRQKLGPKEWDAAFMKVQQRAKPVPENEVFLAQVAQQAGYRTGQFGKLDIGFLTWHSLLTRHGWDDYEGYYDHQRAHGFFPPYLWRNGEKFELPGNDRIDCGKMSENGTDPVGSGGKTYSQDVFLDGMLKFLRENRDRRFFLYHPTQLPHGPVAVTRLHPDYADRKDLTLSEKKYATMVRSLDDTVGRLMQELKALGLDERTVVFFSSDNGHETYYQNREGQLPKRIWRSGKLADGSKSNLEDKKWRTSNEGDVFDGAGGRAGLKWCAFQGGINCPMIVRWPGKIAPGERTDLLASHYDFMPTLADLAGVEAPPKKDGVSYLPTLLGKEQKSFQEKVFVKSSGPMGKSVLITREGWKLIELKDGSFQLYQILKDPKEYHNVAKEHPEVVQRLVKIFKRELESDRPDLAGS</sequence>
<organism evidence="3 4">
    <name type="scientific">Haloferula rosea</name>
    <dbReference type="NCBI Taxonomy" id="490093"/>
    <lineage>
        <taxon>Bacteria</taxon>
        <taxon>Pseudomonadati</taxon>
        <taxon>Verrucomicrobiota</taxon>
        <taxon>Verrucomicrobiia</taxon>
        <taxon>Verrucomicrobiales</taxon>
        <taxon>Verrucomicrobiaceae</taxon>
        <taxon>Haloferula</taxon>
    </lineage>
</organism>
<evidence type="ECO:0000313" key="3">
    <source>
        <dbReference type="EMBL" id="MBK1828871.1"/>
    </source>
</evidence>
<name>A0A934VHA6_9BACT</name>
<dbReference type="Proteomes" id="UP000658278">
    <property type="component" value="Unassembled WGS sequence"/>
</dbReference>
<dbReference type="AlphaFoldDB" id="A0A934VHA6"/>
<feature type="domain" description="Sulfatase N-terminal" evidence="2">
    <location>
        <begin position="24"/>
        <end position="411"/>
    </location>
</feature>
<dbReference type="InterPro" id="IPR052701">
    <property type="entry name" value="GAG_Ulvan_Degrading_Sulfatases"/>
</dbReference>
<feature type="signal peptide" evidence="1">
    <location>
        <begin position="1"/>
        <end position="16"/>
    </location>
</feature>
<dbReference type="PANTHER" id="PTHR43751">
    <property type="entry name" value="SULFATASE"/>
    <property type="match status" value="1"/>
</dbReference>
<keyword evidence="4" id="KW-1185">Reference proteome</keyword>
<dbReference type="CDD" id="cd16145">
    <property type="entry name" value="ARS_like"/>
    <property type="match status" value="1"/>
</dbReference>
<dbReference type="Gene3D" id="3.30.1120.10">
    <property type="match status" value="1"/>
</dbReference>
<dbReference type="EMBL" id="JAENII010000019">
    <property type="protein sequence ID" value="MBK1828871.1"/>
    <property type="molecule type" value="Genomic_DNA"/>
</dbReference>
<protein>
    <submittedName>
        <fullName evidence="3">Arylsulfatase</fullName>
    </submittedName>
</protein>
<reference evidence="3" key="1">
    <citation type="submission" date="2021-01" db="EMBL/GenBank/DDBJ databases">
        <title>Modified the classification status of verrucomicrobia.</title>
        <authorList>
            <person name="Feng X."/>
        </authorList>
    </citation>
    <scope>NUCLEOTIDE SEQUENCE</scope>
    <source>
        <strain evidence="3">KCTC 22201</strain>
    </source>
</reference>
<dbReference type="Pfam" id="PF00884">
    <property type="entry name" value="Sulfatase"/>
    <property type="match status" value="1"/>
</dbReference>
<dbReference type="Gene3D" id="3.40.720.10">
    <property type="entry name" value="Alkaline Phosphatase, subunit A"/>
    <property type="match status" value="1"/>
</dbReference>
<evidence type="ECO:0000259" key="2">
    <source>
        <dbReference type="Pfam" id="PF00884"/>
    </source>
</evidence>
<dbReference type="RefSeq" id="WP_200283102.1">
    <property type="nucleotide sequence ID" value="NZ_JAENII010000019.1"/>
</dbReference>